<dbReference type="Proteomes" id="UP000051913">
    <property type="component" value="Unassembled WGS sequence"/>
</dbReference>
<evidence type="ECO:0000313" key="2">
    <source>
        <dbReference type="EMBL" id="KRR04371.1"/>
    </source>
</evidence>
<reference evidence="2 3" key="1">
    <citation type="submission" date="2014-03" db="EMBL/GenBank/DDBJ databases">
        <title>Bradyrhizobium valentinum sp. nov., isolated from effective nodules of Lupinus mariae-josephae, a lupine endemic of basic-lime soils in Eastern Spain.</title>
        <authorList>
            <person name="Duran D."/>
            <person name="Rey L."/>
            <person name="Navarro A."/>
            <person name="Busquets A."/>
            <person name="Imperial J."/>
            <person name="Ruiz-Argueso T."/>
        </authorList>
    </citation>
    <scope>NUCLEOTIDE SEQUENCE [LARGE SCALE GENOMIC DNA]</scope>
    <source>
        <strain evidence="2 3">LmjM3</strain>
    </source>
</reference>
<organism evidence="2 3">
    <name type="scientific">Bradyrhizobium valentinum</name>
    <dbReference type="NCBI Taxonomy" id="1518501"/>
    <lineage>
        <taxon>Bacteria</taxon>
        <taxon>Pseudomonadati</taxon>
        <taxon>Pseudomonadota</taxon>
        <taxon>Alphaproteobacteria</taxon>
        <taxon>Hyphomicrobiales</taxon>
        <taxon>Nitrobacteraceae</taxon>
        <taxon>Bradyrhizobium</taxon>
    </lineage>
</organism>
<keyword evidence="3" id="KW-1185">Reference proteome</keyword>
<feature type="chain" id="PRO_5006443044" description="Secreted protein" evidence="1">
    <location>
        <begin position="20"/>
        <end position="62"/>
    </location>
</feature>
<feature type="signal peptide" evidence="1">
    <location>
        <begin position="1"/>
        <end position="19"/>
    </location>
</feature>
<name>A0A0R3LGK5_9BRAD</name>
<gene>
    <name evidence="2" type="ORF">CP49_21550</name>
</gene>
<protein>
    <recommendedName>
        <fullName evidence="4">Secreted protein</fullName>
    </recommendedName>
</protein>
<dbReference type="EMBL" id="LLXX01000126">
    <property type="protein sequence ID" value="KRR04371.1"/>
    <property type="molecule type" value="Genomic_DNA"/>
</dbReference>
<evidence type="ECO:0008006" key="4">
    <source>
        <dbReference type="Google" id="ProtNLM"/>
    </source>
</evidence>
<evidence type="ECO:0000313" key="3">
    <source>
        <dbReference type="Proteomes" id="UP000051913"/>
    </source>
</evidence>
<evidence type="ECO:0000256" key="1">
    <source>
        <dbReference type="SAM" id="SignalP"/>
    </source>
</evidence>
<sequence>MIRMLIVGFVFAVARLVGAGRNCEDETSAGCVIVVAAFESPAVIAGLDDVTVMGQASSSASA</sequence>
<dbReference type="AlphaFoldDB" id="A0A0R3LGK5"/>
<proteinExistence type="predicted"/>
<keyword evidence="1" id="KW-0732">Signal</keyword>
<accession>A0A0R3LGK5</accession>
<comment type="caution">
    <text evidence="2">The sequence shown here is derived from an EMBL/GenBank/DDBJ whole genome shotgun (WGS) entry which is preliminary data.</text>
</comment>